<keyword evidence="10" id="KW-1185">Reference proteome</keyword>
<feature type="binding site" description="axial binding residue" evidence="7">
    <location>
        <position position="410"/>
    </location>
    <ligand>
        <name>heme</name>
        <dbReference type="ChEBI" id="CHEBI:30413"/>
    </ligand>
    <ligandPart>
        <name>Fe</name>
        <dbReference type="ChEBI" id="CHEBI:18248"/>
    </ligandPart>
</feature>
<dbReference type="Proteomes" id="UP000518300">
    <property type="component" value="Unassembled WGS sequence"/>
</dbReference>
<evidence type="ECO:0000256" key="3">
    <source>
        <dbReference type="ARBA" id="ARBA00022723"/>
    </source>
</evidence>
<dbReference type="CDD" id="cd20620">
    <property type="entry name" value="CYP132-like"/>
    <property type="match status" value="1"/>
</dbReference>
<dbReference type="EMBL" id="JABBJJ010000013">
    <property type="protein sequence ID" value="NMO14163.1"/>
    <property type="molecule type" value="Genomic_DNA"/>
</dbReference>
<keyword evidence="5 7" id="KW-0408">Iron</keyword>
<dbReference type="GO" id="GO:0004497">
    <property type="term" value="F:monooxygenase activity"/>
    <property type="evidence" value="ECO:0007669"/>
    <property type="project" value="UniProtKB-KW"/>
</dbReference>
<evidence type="ECO:0000256" key="5">
    <source>
        <dbReference type="ARBA" id="ARBA00023004"/>
    </source>
</evidence>
<dbReference type="GO" id="GO:0005506">
    <property type="term" value="F:iron ion binding"/>
    <property type="evidence" value="ECO:0007669"/>
    <property type="project" value="InterPro"/>
</dbReference>
<gene>
    <name evidence="9" type="ORF">HG543_04720</name>
</gene>
<dbReference type="SUPFAM" id="SSF48264">
    <property type="entry name" value="Cytochrome P450"/>
    <property type="match status" value="1"/>
</dbReference>
<dbReference type="GO" id="GO:0020037">
    <property type="term" value="F:heme binding"/>
    <property type="evidence" value="ECO:0007669"/>
    <property type="project" value="InterPro"/>
</dbReference>
<comment type="caution">
    <text evidence="9">The sequence shown here is derived from an EMBL/GenBank/DDBJ whole genome shotgun (WGS) entry which is preliminary data.</text>
</comment>
<comment type="cofactor">
    <cofactor evidence="7">
        <name>heme</name>
        <dbReference type="ChEBI" id="CHEBI:30413"/>
    </cofactor>
</comment>
<dbReference type="PANTHER" id="PTHR24291:SF50">
    <property type="entry name" value="BIFUNCTIONAL ALBAFLAVENONE MONOOXYGENASE_TERPENE SYNTHASE"/>
    <property type="match status" value="1"/>
</dbReference>
<organism evidence="9 10">
    <name type="scientific">Pyxidicoccus fallax</name>
    <dbReference type="NCBI Taxonomy" id="394095"/>
    <lineage>
        <taxon>Bacteria</taxon>
        <taxon>Pseudomonadati</taxon>
        <taxon>Myxococcota</taxon>
        <taxon>Myxococcia</taxon>
        <taxon>Myxococcales</taxon>
        <taxon>Cystobacterineae</taxon>
        <taxon>Myxococcaceae</taxon>
        <taxon>Pyxidicoccus</taxon>
    </lineage>
</organism>
<dbReference type="PRINTS" id="PR00463">
    <property type="entry name" value="EP450I"/>
</dbReference>
<sequence>MTTTTPMTSSNTPAAPRIASGPRGHLLLGVLPEARRDVLGLLTRVRREYGDVARYRVGPTTSHLISHPDGVRHVLQEHVKNYTKDHFSYRLVSRVAGNGLLTSQGSFWLRQRRLAQPAFHRQRIAAMAEEMTRATARMLEGWDASAARGEPVVMVEEMMRLTLSIVGAALFGTSVGDKAEVVGSAFNVLSEQTVTRFRTMRLLPPVLPTRYDREFRAASRALRGAVMDIIAERRQRNEDRGDLLSMFMLARDEETGETMTDEQLRDEVLTMLVAGHETTSTAMSWVWALLDQHPHVEAKLHAELDAVLEGRLPTAADVGRLAYTRMVVEEAMRLYPPAYIFSRAVKEDDVIGGFRIPGGTTVDISPYVTHRHPDFWERPEEFIPERFSPEASAQRPRYAYFPFSGGPRQCIGNGFAIMEAQLILATVAQRFRPRRVPGHVLTPEPLITLRPKGGLPMHLERRSLNVREASAR</sequence>
<reference evidence="9 10" key="1">
    <citation type="submission" date="2020-04" db="EMBL/GenBank/DDBJ databases">
        <title>Draft genome of Pyxidicoccus fallax type strain.</title>
        <authorList>
            <person name="Whitworth D.E."/>
        </authorList>
    </citation>
    <scope>NUCLEOTIDE SEQUENCE [LARGE SCALE GENOMIC DNA]</scope>
    <source>
        <strain evidence="9 10">DSM 14698</strain>
    </source>
</reference>
<dbReference type="InterPro" id="IPR036396">
    <property type="entry name" value="Cyt_P450_sf"/>
</dbReference>
<dbReference type="Gene3D" id="1.10.630.10">
    <property type="entry name" value="Cytochrome P450"/>
    <property type="match status" value="1"/>
</dbReference>
<protein>
    <submittedName>
        <fullName evidence="9">Cytochrome P450</fullName>
    </submittedName>
</protein>
<evidence type="ECO:0000256" key="6">
    <source>
        <dbReference type="ARBA" id="ARBA00023033"/>
    </source>
</evidence>
<dbReference type="AlphaFoldDB" id="A0A848LBT3"/>
<evidence type="ECO:0000313" key="10">
    <source>
        <dbReference type="Proteomes" id="UP000518300"/>
    </source>
</evidence>
<evidence type="ECO:0000256" key="4">
    <source>
        <dbReference type="ARBA" id="ARBA00023002"/>
    </source>
</evidence>
<dbReference type="PANTHER" id="PTHR24291">
    <property type="entry name" value="CYTOCHROME P450 FAMILY 4"/>
    <property type="match status" value="1"/>
</dbReference>
<evidence type="ECO:0000256" key="2">
    <source>
        <dbReference type="ARBA" id="ARBA00022617"/>
    </source>
</evidence>
<proteinExistence type="inferred from homology"/>
<evidence type="ECO:0000256" key="8">
    <source>
        <dbReference type="RuleBase" id="RU000461"/>
    </source>
</evidence>
<evidence type="ECO:0000256" key="1">
    <source>
        <dbReference type="ARBA" id="ARBA00010617"/>
    </source>
</evidence>
<name>A0A848LBT3_9BACT</name>
<accession>A0A848LBT3</accession>
<keyword evidence="3 7" id="KW-0479">Metal-binding</keyword>
<dbReference type="InterPro" id="IPR017972">
    <property type="entry name" value="Cyt_P450_CS"/>
</dbReference>
<keyword evidence="4 8" id="KW-0560">Oxidoreductase</keyword>
<dbReference type="InterPro" id="IPR001128">
    <property type="entry name" value="Cyt_P450"/>
</dbReference>
<comment type="similarity">
    <text evidence="1 8">Belongs to the cytochrome P450 family.</text>
</comment>
<dbReference type="GO" id="GO:0016705">
    <property type="term" value="F:oxidoreductase activity, acting on paired donors, with incorporation or reduction of molecular oxygen"/>
    <property type="evidence" value="ECO:0007669"/>
    <property type="project" value="InterPro"/>
</dbReference>
<evidence type="ECO:0000313" key="9">
    <source>
        <dbReference type="EMBL" id="NMO14163.1"/>
    </source>
</evidence>
<dbReference type="InterPro" id="IPR002401">
    <property type="entry name" value="Cyt_P450_E_grp-I"/>
</dbReference>
<dbReference type="Pfam" id="PF00067">
    <property type="entry name" value="p450"/>
    <property type="match status" value="1"/>
</dbReference>
<dbReference type="RefSeq" id="WP_169343439.1">
    <property type="nucleotide sequence ID" value="NZ_JABBJJ010000013.1"/>
</dbReference>
<dbReference type="InterPro" id="IPR050196">
    <property type="entry name" value="Cytochrome_P450_Monoox"/>
</dbReference>
<keyword evidence="2 7" id="KW-0349">Heme</keyword>
<dbReference type="PRINTS" id="PR00385">
    <property type="entry name" value="P450"/>
</dbReference>
<keyword evidence="6 8" id="KW-0503">Monooxygenase</keyword>
<evidence type="ECO:0000256" key="7">
    <source>
        <dbReference type="PIRSR" id="PIRSR602401-1"/>
    </source>
</evidence>
<dbReference type="PROSITE" id="PS00086">
    <property type="entry name" value="CYTOCHROME_P450"/>
    <property type="match status" value="1"/>
</dbReference>